<evidence type="ECO:0000256" key="6">
    <source>
        <dbReference type="ARBA" id="ARBA00023163"/>
    </source>
</evidence>
<dbReference type="GO" id="GO:0006351">
    <property type="term" value="P:DNA-templated transcription"/>
    <property type="evidence" value="ECO:0007669"/>
    <property type="project" value="InterPro"/>
</dbReference>
<evidence type="ECO:0000256" key="2">
    <source>
        <dbReference type="ARBA" id="ARBA00022723"/>
    </source>
</evidence>
<dbReference type="CDD" id="cd12148">
    <property type="entry name" value="fungal_TF_MHR"/>
    <property type="match status" value="1"/>
</dbReference>
<dbReference type="HOGENOM" id="CLU_012331_1_0_1"/>
<evidence type="ECO:0000256" key="8">
    <source>
        <dbReference type="SAM" id="MobiDB-lite"/>
    </source>
</evidence>
<dbReference type="Gene3D" id="4.10.240.10">
    <property type="entry name" value="Zn(2)-C6 fungal-type DNA-binding domain"/>
    <property type="match status" value="1"/>
</dbReference>
<feature type="compositionally biased region" description="Polar residues" evidence="8">
    <location>
        <begin position="128"/>
        <end position="152"/>
    </location>
</feature>
<evidence type="ECO:0000256" key="1">
    <source>
        <dbReference type="ARBA" id="ARBA00004123"/>
    </source>
</evidence>
<dbReference type="GO" id="GO:0005634">
    <property type="term" value="C:nucleus"/>
    <property type="evidence" value="ECO:0007669"/>
    <property type="project" value="UniProtKB-SubCell"/>
</dbReference>
<feature type="domain" description="Zn(2)-C6 fungal-type" evidence="9">
    <location>
        <begin position="22"/>
        <end position="52"/>
    </location>
</feature>
<dbReference type="GO" id="GO:0043565">
    <property type="term" value="F:sequence-specific DNA binding"/>
    <property type="evidence" value="ECO:0007669"/>
    <property type="project" value="TreeGrafter"/>
</dbReference>
<organism evidence="10 11">
    <name type="scientific">Exophiala mesophila</name>
    <name type="common">Black yeast-like fungus</name>
    <dbReference type="NCBI Taxonomy" id="212818"/>
    <lineage>
        <taxon>Eukaryota</taxon>
        <taxon>Fungi</taxon>
        <taxon>Dikarya</taxon>
        <taxon>Ascomycota</taxon>
        <taxon>Pezizomycotina</taxon>
        <taxon>Eurotiomycetes</taxon>
        <taxon>Chaetothyriomycetidae</taxon>
        <taxon>Chaetothyriales</taxon>
        <taxon>Herpotrichiellaceae</taxon>
        <taxon>Exophiala</taxon>
    </lineage>
</organism>
<dbReference type="SMART" id="SM00066">
    <property type="entry name" value="GAL4"/>
    <property type="match status" value="1"/>
</dbReference>
<dbReference type="RefSeq" id="XP_016223259.1">
    <property type="nucleotide sequence ID" value="XM_016370966.1"/>
</dbReference>
<evidence type="ECO:0000256" key="7">
    <source>
        <dbReference type="ARBA" id="ARBA00023242"/>
    </source>
</evidence>
<evidence type="ECO:0000259" key="9">
    <source>
        <dbReference type="PROSITE" id="PS50048"/>
    </source>
</evidence>
<keyword evidence="5" id="KW-0238">DNA-binding</keyword>
<dbReference type="GO" id="GO:0000981">
    <property type="term" value="F:DNA-binding transcription factor activity, RNA polymerase II-specific"/>
    <property type="evidence" value="ECO:0007669"/>
    <property type="project" value="InterPro"/>
</dbReference>
<keyword evidence="6" id="KW-0804">Transcription</keyword>
<dbReference type="Proteomes" id="UP000054302">
    <property type="component" value="Unassembled WGS sequence"/>
</dbReference>
<dbReference type="Pfam" id="PF04082">
    <property type="entry name" value="Fungal_trans"/>
    <property type="match status" value="1"/>
</dbReference>
<dbReference type="InterPro" id="IPR052202">
    <property type="entry name" value="Yeast_MetPath_Reg"/>
</dbReference>
<proteinExistence type="predicted"/>
<evidence type="ECO:0000313" key="11">
    <source>
        <dbReference type="Proteomes" id="UP000054302"/>
    </source>
</evidence>
<sequence length="679" mass="76241">MSPLASTENSNQQSRRVRVSRACVACQQKKQKCDGQTPACRNCRRTNRVCVSQDPSTKRRHPRGYIEYLEHHNSSLENHVASLEQTISELQPHLALDELAQETSSWHEQDQNALALHSQSRETVENLFRTSDPSPSATCTTSGREQSQQADNANEDLSNLELLCLRSAGAEPHFFGATFGYPFGRIFSATLKAVRQQAPGLSVTGIVDETSLDRTRPAPAPLPNRTIVNMLTTAYFDQVHPQFPFLHRPSYQEREEQVLSDAESGKTPNPIDAFFVYILCSIGALTGPLAGATLPQGLYMSAENLLDHVMQKNSLESIQAILCCAMYSMRSPVGVSIWTLSGMALRQCIELGLHRKIRWSTMDTNTLKNEMRKRVFWCSYNLDRAVAMTLGRPVGISDCDVTVEHFADINDENITKEGFLKDARTLQTEPSTTVSCALHTIRLRQLWGRIQNEVHPQVTAEASKDWFATTIRFKKELNLWLEASPPRLTSSNAKSSAFGGTEWFSLMYHHTVHLLYRYRVVNNPDIETAPIVYTECAHSAQAITMIYRQLYVSQRLNDTWGALHTLFLGAVTFLHCLWVSAETRELYRHDKVSAICTSTLIVLAIMTERWSAVEAYRDCFEVLSRETQTMLAELASATSAPHLPVISSGSNDQFYGYLSHMNQVGMCTSVEELLASMVE</sequence>
<evidence type="ECO:0000256" key="4">
    <source>
        <dbReference type="ARBA" id="ARBA00023015"/>
    </source>
</evidence>
<dbReference type="GeneID" id="27324044"/>
<dbReference type="OrthoDB" id="189997at2759"/>
<keyword evidence="2" id="KW-0479">Metal-binding</keyword>
<evidence type="ECO:0000256" key="3">
    <source>
        <dbReference type="ARBA" id="ARBA00022833"/>
    </source>
</evidence>
<keyword evidence="11" id="KW-1185">Reference proteome</keyword>
<dbReference type="SUPFAM" id="SSF57701">
    <property type="entry name" value="Zn2/Cys6 DNA-binding domain"/>
    <property type="match status" value="1"/>
</dbReference>
<comment type="subcellular location">
    <subcellularLocation>
        <location evidence="1">Nucleus</location>
    </subcellularLocation>
</comment>
<evidence type="ECO:0000313" key="10">
    <source>
        <dbReference type="EMBL" id="KIV91685.1"/>
    </source>
</evidence>
<dbReference type="InterPro" id="IPR007219">
    <property type="entry name" value="XnlR_reg_dom"/>
</dbReference>
<accession>A0A0D1WRD2</accession>
<evidence type="ECO:0000256" key="5">
    <source>
        <dbReference type="ARBA" id="ARBA00023125"/>
    </source>
</evidence>
<dbReference type="AlphaFoldDB" id="A0A0D1WRD2"/>
<dbReference type="InterPro" id="IPR036864">
    <property type="entry name" value="Zn2-C6_fun-type_DNA-bd_sf"/>
</dbReference>
<name>A0A0D1WRD2_EXOME</name>
<dbReference type="CDD" id="cd00067">
    <property type="entry name" value="GAL4"/>
    <property type="match status" value="1"/>
</dbReference>
<protein>
    <recommendedName>
        <fullName evidence="9">Zn(2)-C6 fungal-type domain-containing protein</fullName>
    </recommendedName>
</protein>
<dbReference type="PANTHER" id="PTHR47782">
    <property type="entry name" value="ZN(II)2CYS6 TRANSCRIPTION FACTOR (EUROFUNG)-RELATED"/>
    <property type="match status" value="1"/>
</dbReference>
<keyword evidence="3" id="KW-0862">Zinc</keyword>
<dbReference type="VEuPathDB" id="FungiDB:PV10_06199"/>
<dbReference type="SMART" id="SM00906">
    <property type="entry name" value="Fungal_trans"/>
    <property type="match status" value="1"/>
</dbReference>
<gene>
    <name evidence="10" type="ORF">PV10_06199</name>
</gene>
<dbReference type="InterPro" id="IPR001138">
    <property type="entry name" value="Zn2Cys6_DnaBD"/>
</dbReference>
<dbReference type="PROSITE" id="PS50048">
    <property type="entry name" value="ZN2_CY6_FUNGAL_2"/>
    <property type="match status" value="1"/>
</dbReference>
<dbReference type="Pfam" id="PF00172">
    <property type="entry name" value="Zn_clus"/>
    <property type="match status" value="1"/>
</dbReference>
<reference evidence="10 11" key="1">
    <citation type="submission" date="2015-01" db="EMBL/GenBank/DDBJ databases">
        <title>The Genome Sequence of Exophiala mesophila CBS40295.</title>
        <authorList>
            <consortium name="The Broad Institute Genomics Platform"/>
            <person name="Cuomo C."/>
            <person name="de Hoog S."/>
            <person name="Gorbushina A."/>
            <person name="Stielow B."/>
            <person name="Teixiera M."/>
            <person name="Abouelleil A."/>
            <person name="Chapman S.B."/>
            <person name="Priest M."/>
            <person name="Young S.K."/>
            <person name="Wortman J."/>
            <person name="Nusbaum C."/>
            <person name="Birren B."/>
        </authorList>
    </citation>
    <scope>NUCLEOTIDE SEQUENCE [LARGE SCALE GENOMIC DNA]</scope>
    <source>
        <strain evidence="10 11">CBS 40295</strain>
    </source>
</reference>
<keyword evidence="4" id="KW-0805">Transcription regulation</keyword>
<keyword evidence="7" id="KW-0539">Nucleus</keyword>
<dbReference type="EMBL" id="KN847523">
    <property type="protein sequence ID" value="KIV91685.1"/>
    <property type="molecule type" value="Genomic_DNA"/>
</dbReference>
<dbReference type="GO" id="GO:0045944">
    <property type="term" value="P:positive regulation of transcription by RNA polymerase II"/>
    <property type="evidence" value="ECO:0007669"/>
    <property type="project" value="TreeGrafter"/>
</dbReference>
<dbReference type="GO" id="GO:0008270">
    <property type="term" value="F:zinc ion binding"/>
    <property type="evidence" value="ECO:0007669"/>
    <property type="project" value="InterPro"/>
</dbReference>
<feature type="region of interest" description="Disordered" evidence="8">
    <location>
        <begin position="123"/>
        <end position="152"/>
    </location>
</feature>
<dbReference type="PANTHER" id="PTHR47782:SF12">
    <property type="entry name" value="ZN(II)2CYS6 TRANSCRIPTION FACTOR (EUROFUNG)"/>
    <property type="match status" value="1"/>
</dbReference>